<name>A0A0P0RDT6_9BURK</name>
<reference evidence="1 2" key="1">
    <citation type="journal article" date="2014" name="Genome Announc.">
        <title>Draft Genome Sequence of the Haloacid-Degrading Burkholderia caribensis Strain MBA4.</title>
        <authorList>
            <person name="Pan Y."/>
            <person name="Kong K.F."/>
            <person name="Tsang J.S."/>
        </authorList>
    </citation>
    <scope>NUCLEOTIDE SEQUENCE [LARGE SCALE GENOMIC DNA]</scope>
    <source>
        <strain evidence="1 2">MBA4</strain>
    </source>
</reference>
<proteinExistence type="predicted"/>
<evidence type="ECO:0000313" key="1">
    <source>
        <dbReference type="EMBL" id="ALL66334.1"/>
    </source>
</evidence>
<dbReference type="EMBL" id="CP012747">
    <property type="protein sequence ID" value="ALL66334.1"/>
    <property type="molecule type" value="Genomic_DNA"/>
</dbReference>
<accession>A0A0P0RDT6</accession>
<dbReference type="KEGG" id="bcai:K788_0002853"/>
<protein>
    <submittedName>
        <fullName evidence="1">Uncharacterized protein</fullName>
    </submittedName>
</protein>
<organism evidence="1 2">
    <name type="scientific">Paraburkholderia caribensis MBA4</name>
    <dbReference type="NCBI Taxonomy" id="1323664"/>
    <lineage>
        <taxon>Bacteria</taxon>
        <taxon>Pseudomonadati</taxon>
        <taxon>Pseudomonadota</taxon>
        <taxon>Betaproteobacteria</taxon>
        <taxon>Burkholderiales</taxon>
        <taxon>Burkholderiaceae</taxon>
        <taxon>Paraburkholderia</taxon>
    </lineage>
</organism>
<dbReference type="Proteomes" id="UP000019146">
    <property type="component" value="Chromosome 2"/>
</dbReference>
<dbReference type="AlphaFoldDB" id="A0A0P0RDT6"/>
<evidence type="ECO:0000313" key="2">
    <source>
        <dbReference type="Proteomes" id="UP000019146"/>
    </source>
</evidence>
<gene>
    <name evidence="1" type="ORF">K788_0002853</name>
</gene>
<sequence>MPAILFARVANALNERLTRFKYPYPVKRQRMVCAAQVANWV</sequence>